<keyword evidence="2" id="KW-1185">Reference proteome</keyword>
<evidence type="ECO:0000313" key="2">
    <source>
        <dbReference type="Proteomes" id="UP001066276"/>
    </source>
</evidence>
<protein>
    <submittedName>
        <fullName evidence="1">Uncharacterized protein</fullName>
    </submittedName>
</protein>
<reference evidence="1" key="1">
    <citation type="journal article" date="2022" name="bioRxiv">
        <title>Sequencing and chromosome-scale assembly of the giantPleurodeles waltlgenome.</title>
        <authorList>
            <person name="Brown T."/>
            <person name="Elewa A."/>
            <person name="Iarovenko S."/>
            <person name="Subramanian E."/>
            <person name="Araus A.J."/>
            <person name="Petzold A."/>
            <person name="Susuki M."/>
            <person name="Suzuki K.-i.T."/>
            <person name="Hayashi T."/>
            <person name="Toyoda A."/>
            <person name="Oliveira C."/>
            <person name="Osipova E."/>
            <person name="Leigh N.D."/>
            <person name="Simon A."/>
            <person name="Yun M.H."/>
        </authorList>
    </citation>
    <scope>NUCLEOTIDE SEQUENCE</scope>
    <source>
        <strain evidence="1">20211129_DDA</strain>
        <tissue evidence="1">Liver</tissue>
    </source>
</reference>
<organism evidence="1 2">
    <name type="scientific">Pleurodeles waltl</name>
    <name type="common">Iberian ribbed newt</name>
    <dbReference type="NCBI Taxonomy" id="8319"/>
    <lineage>
        <taxon>Eukaryota</taxon>
        <taxon>Metazoa</taxon>
        <taxon>Chordata</taxon>
        <taxon>Craniata</taxon>
        <taxon>Vertebrata</taxon>
        <taxon>Euteleostomi</taxon>
        <taxon>Amphibia</taxon>
        <taxon>Batrachia</taxon>
        <taxon>Caudata</taxon>
        <taxon>Salamandroidea</taxon>
        <taxon>Salamandridae</taxon>
        <taxon>Pleurodelinae</taxon>
        <taxon>Pleurodeles</taxon>
    </lineage>
</organism>
<evidence type="ECO:0000313" key="1">
    <source>
        <dbReference type="EMBL" id="KAJ1125514.1"/>
    </source>
</evidence>
<dbReference type="AlphaFoldDB" id="A0AAV7PEA1"/>
<name>A0AAV7PEA1_PLEWA</name>
<sequence length="96" mass="10785">MSEPSGRQQDGRAVHVRERECFQEPYRSCIQPERARKMKQKGNAGTPIFRPASDAYLGDMAGYNKGLAACHFPDFPTRRPTRFCTVLHIGGSKISD</sequence>
<accession>A0AAV7PEA1</accession>
<comment type="caution">
    <text evidence="1">The sequence shown here is derived from an EMBL/GenBank/DDBJ whole genome shotgun (WGS) entry which is preliminary data.</text>
</comment>
<gene>
    <name evidence="1" type="ORF">NDU88_003943</name>
</gene>
<proteinExistence type="predicted"/>
<dbReference type="Proteomes" id="UP001066276">
    <property type="component" value="Chromosome 7"/>
</dbReference>
<dbReference type="EMBL" id="JANPWB010000011">
    <property type="protein sequence ID" value="KAJ1125514.1"/>
    <property type="molecule type" value="Genomic_DNA"/>
</dbReference>